<feature type="signal peptide" evidence="1">
    <location>
        <begin position="1"/>
        <end position="26"/>
    </location>
</feature>
<keyword evidence="4" id="KW-1185">Reference proteome</keyword>
<feature type="domain" description="Thiol:disulfide interchange protein DsbD N-terminal" evidence="2">
    <location>
        <begin position="50"/>
        <end position="154"/>
    </location>
</feature>
<proteinExistence type="predicted"/>
<evidence type="ECO:0000256" key="1">
    <source>
        <dbReference type="SAM" id="SignalP"/>
    </source>
</evidence>
<dbReference type="EMBL" id="JACFXV010000062">
    <property type="protein sequence ID" value="MBA5778389.1"/>
    <property type="molecule type" value="Genomic_DNA"/>
</dbReference>
<sequence>MRNSSASYLIACFLALASMVAQPAAAAVTDWTDVMGGRVRLIAAGGDNGAYDAGLEFELEPGWHIYWRFPGESGVPTEADFQASTNLAAATLLFPAPERFYDGYSTAIVYHDQVVLPVRLEAEDKTRPVTLSADVRFGICREICVPAQAELSLILSPETAADEEMRAKLDAASKALPKPQNDAAPRIASITGPGAGKMLRISVELADGSTPFDLFAEGAPGSYIEVPRLVEASGKSAVFELSTDGLLPNGDKAPLLLVLTHGDAAVEYRTEIPLSAGN</sequence>
<reference evidence="3 4" key="1">
    <citation type="submission" date="2020-07" db="EMBL/GenBank/DDBJ databases">
        <title>Stappia sp., F7233, whole genome shotgun sequencing project.</title>
        <authorList>
            <person name="Jiang S."/>
            <person name="Liu Z.W."/>
            <person name="Du Z.J."/>
        </authorList>
    </citation>
    <scope>NUCLEOTIDE SEQUENCE [LARGE SCALE GENOMIC DNA]</scope>
    <source>
        <strain evidence="3 4">F7233</strain>
    </source>
</reference>
<evidence type="ECO:0000313" key="4">
    <source>
        <dbReference type="Proteomes" id="UP000541109"/>
    </source>
</evidence>
<dbReference type="InterPro" id="IPR028250">
    <property type="entry name" value="DsbDN"/>
</dbReference>
<keyword evidence="1" id="KW-0732">Signal</keyword>
<name>A0A839AIP7_9HYPH</name>
<evidence type="ECO:0000313" key="3">
    <source>
        <dbReference type="EMBL" id="MBA5778389.1"/>
    </source>
</evidence>
<protein>
    <recommendedName>
        <fullName evidence="2">Thiol:disulfide interchange protein DsbD N-terminal domain-containing protein</fullName>
    </recommendedName>
</protein>
<feature type="chain" id="PRO_5032685871" description="Thiol:disulfide interchange protein DsbD N-terminal domain-containing protein" evidence="1">
    <location>
        <begin position="27"/>
        <end position="278"/>
    </location>
</feature>
<gene>
    <name evidence="3" type="ORF">H2509_14765</name>
</gene>
<organism evidence="3 4">
    <name type="scientific">Stappia albiluteola</name>
    <dbReference type="NCBI Taxonomy" id="2758565"/>
    <lineage>
        <taxon>Bacteria</taxon>
        <taxon>Pseudomonadati</taxon>
        <taxon>Pseudomonadota</taxon>
        <taxon>Alphaproteobacteria</taxon>
        <taxon>Hyphomicrobiales</taxon>
        <taxon>Stappiaceae</taxon>
        <taxon>Stappia</taxon>
    </lineage>
</organism>
<dbReference type="AlphaFoldDB" id="A0A839AIP7"/>
<comment type="caution">
    <text evidence="3">The sequence shown here is derived from an EMBL/GenBank/DDBJ whole genome shotgun (WGS) entry which is preliminary data.</text>
</comment>
<dbReference type="RefSeq" id="WP_182166584.1">
    <property type="nucleotide sequence ID" value="NZ_JACFXV010000062.1"/>
</dbReference>
<dbReference type="Pfam" id="PF11412">
    <property type="entry name" value="DsbD_N"/>
    <property type="match status" value="1"/>
</dbReference>
<dbReference type="Proteomes" id="UP000541109">
    <property type="component" value="Unassembled WGS sequence"/>
</dbReference>
<accession>A0A839AIP7</accession>
<evidence type="ECO:0000259" key="2">
    <source>
        <dbReference type="Pfam" id="PF11412"/>
    </source>
</evidence>